<accession>A0A7Y8Y136</accession>
<dbReference type="InterPro" id="IPR008969">
    <property type="entry name" value="CarboxyPept-like_regulatory"/>
</dbReference>
<keyword evidence="3" id="KW-1185">Reference proteome</keyword>
<evidence type="ECO:0000313" key="2">
    <source>
        <dbReference type="EMBL" id="NYA70661.1"/>
    </source>
</evidence>
<comment type="caution">
    <text evidence="2">The sequence shown here is derived from an EMBL/GenBank/DDBJ whole genome shotgun (WGS) entry which is preliminary data.</text>
</comment>
<gene>
    <name evidence="2" type="ORF">HZF10_06995</name>
</gene>
<dbReference type="GO" id="GO:0004180">
    <property type="term" value="F:carboxypeptidase activity"/>
    <property type="evidence" value="ECO:0007669"/>
    <property type="project" value="UniProtKB-KW"/>
</dbReference>
<keyword evidence="1" id="KW-0732">Signal</keyword>
<keyword evidence="2" id="KW-0121">Carboxypeptidase</keyword>
<dbReference type="Proteomes" id="UP000535020">
    <property type="component" value="Unassembled WGS sequence"/>
</dbReference>
<evidence type="ECO:0000313" key="3">
    <source>
        <dbReference type="Proteomes" id="UP000535020"/>
    </source>
</evidence>
<name>A0A7Y8Y136_9FLAO</name>
<keyword evidence="2" id="KW-0378">Hydrolase</keyword>
<evidence type="ECO:0000256" key="1">
    <source>
        <dbReference type="SAM" id="SignalP"/>
    </source>
</evidence>
<dbReference type="EMBL" id="JACBJI010000002">
    <property type="protein sequence ID" value="NYA70661.1"/>
    <property type="molecule type" value="Genomic_DNA"/>
</dbReference>
<reference evidence="2 3" key="1">
    <citation type="submission" date="2020-07" db="EMBL/GenBank/DDBJ databases">
        <authorList>
            <person name="Sun Q."/>
        </authorList>
    </citation>
    <scope>NUCLEOTIDE SEQUENCE [LARGE SCALE GENOMIC DNA]</scope>
    <source>
        <strain evidence="2 3">MAH-1</strain>
    </source>
</reference>
<proteinExistence type="predicted"/>
<dbReference type="RefSeq" id="WP_176005484.1">
    <property type="nucleotide sequence ID" value="NZ_JABWMI010000008.1"/>
</dbReference>
<dbReference type="AlphaFoldDB" id="A0A7Y8Y136"/>
<protein>
    <submittedName>
        <fullName evidence="2">Carboxypeptidase-like regulatory domain-containing protein</fullName>
    </submittedName>
</protein>
<dbReference type="SUPFAM" id="SSF49464">
    <property type="entry name" value="Carboxypeptidase regulatory domain-like"/>
    <property type="match status" value="1"/>
</dbReference>
<dbReference type="Gene3D" id="2.60.40.1120">
    <property type="entry name" value="Carboxypeptidase-like, regulatory domain"/>
    <property type="match status" value="1"/>
</dbReference>
<sequence length="280" mass="31406">MIRIVAFLFLLLTDFVHAQVSGVVVDAETKLPIPFVNVWEEFGDFGTTTTELGTFELPTVKNGENVILSAVGYETEKLEIKHNDTVFLAIKPLELSEVKVGKGKGCELKLGKLKGRKVSFLQYSKDGKNGSPMIMARYFPNTCNKPIFLKKVKIKPSASENATFNLRFYSVDEDGSPKDFLYDKNIIISVGSLALNKTINLEKLRIPVPGDGIFVAIEWLIIDENKRSPKSKYNSTSFTFWEPGITAFENPDNTESWSNSGGHWSRQRNYSLAMEVEFGD</sequence>
<dbReference type="Pfam" id="PF13715">
    <property type="entry name" value="CarbopepD_reg_2"/>
    <property type="match status" value="1"/>
</dbReference>
<keyword evidence="2" id="KW-0645">Protease</keyword>
<feature type="signal peptide" evidence="1">
    <location>
        <begin position="1"/>
        <end position="18"/>
    </location>
</feature>
<organism evidence="2 3">
    <name type="scientific">Flavobacterium agri</name>
    <dbReference type="NCBI Taxonomy" id="2743471"/>
    <lineage>
        <taxon>Bacteria</taxon>
        <taxon>Pseudomonadati</taxon>
        <taxon>Bacteroidota</taxon>
        <taxon>Flavobacteriia</taxon>
        <taxon>Flavobacteriales</taxon>
        <taxon>Flavobacteriaceae</taxon>
        <taxon>Flavobacterium</taxon>
    </lineage>
</organism>
<feature type="chain" id="PRO_5030965479" evidence="1">
    <location>
        <begin position="19"/>
        <end position="280"/>
    </location>
</feature>